<dbReference type="AlphaFoldDB" id="A0A0K9GTC4"/>
<reference evidence="3" key="1">
    <citation type="submission" date="2015-07" db="EMBL/GenBank/DDBJ databases">
        <title>Genome sequencing project for genomic taxonomy and phylogenomics of Bacillus-like bacteria.</title>
        <authorList>
            <person name="Liu B."/>
            <person name="Wang J."/>
            <person name="Zhu Y."/>
            <person name="Liu G."/>
            <person name="Chen Q."/>
            <person name="Chen Z."/>
            <person name="Lan J."/>
            <person name="Che J."/>
            <person name="Ge C."/>
            <person name="Shi H."/>
            <person name="Pan Z."/>
            <person name="Liu X."/>
        </authorList>
    </citation>
    <scope>NUCLEOTIDE SEQUENCE [LARGE SCALE GENOMIC DNA]</scope>
    <source>
        <strain evidence="3">FJAT-27997</strain>
    </source>
</reference>
<keyword evidence="3" id="KW-1185">Reference proteome</keyword>
<comment type="caution">
    <text evidence="2">The sequence shown here is derived from an EMBL/GenBank/DDBJ whole genome shotgun (WGS) entry which is preliminary data.</text>
</comment>
<feature type="transmembrane region" description="Helical" evidence="1">
    <location>
        <begin position="7"/>
        <end position="27"/>
    </location>
</feature>
<protein>
    <submittedName>
        <fullName evidence="2">Uncharacterized protein</fullName>
    </submittedName>
</protein>
<keyword evidence="1" id="KW-1133">Transmembrane helix</keyword>
<evidence type="ECO:0000313" key="2">
    <source>
        <dbReference type="EMBL" id="KMY49502.1"/>
    </source>
</evidence>
<dbReference type="Proteomes" id="UP000037146">
    <property type="component" value="Unassembled WGS sequence"/>
</dbReference>
<dbReference type="EMBL" id="LFZW01000001">
    <property type="protein sequence ID" value="KMY49502.1"/>
    <property type="molecule type" value="Genomic_DNA"/>
</dbReference>
<name>A0A0K9GTC4_9BACI</name>
<dbReference type="RefSeq" id="WP_049680834.1">
    <property type="nucleotide sequence ID" value="NZ_LFZW01000001.1"/>
</dbReference>
<gene>
    <name evidence="2" type="ORF">AC625_08050</name>
</gene>
<dbReference type="PATRIC" id="fig|1679170.3.peg.1722"/>
<sequence length="406" mass="46181">MKQYISSILLVCLSIIIIGAYYGIMIVNANDFPEYSIKTLEGHESEMKDVSLSGFVEKEGMNTSVKITSNETLYLSNQSSLQRMTVYNDPRIEKLKKEHRSFMRGKNNIYSFYQDADFIAYAETVYKPSSLDHSYKYVFNIGLLDLASDKDISFELGVPGEIFNSISVLDVQLIQSKLKVVTKNYMYTNTGMDEAEVHVYTFDLGNQKLLNDEVIITPQQVKMGYDVINSMEQNPSQPQKSIIFIKRPEIVNQSEGSANTTNKAAIFEYVYDKNHLKTIELPESLTDRIVTSQNYVNGDKLYVINHDAKGLHLTTFTITNQTITNDQTFPIKSVGTETFPIVIKNDRVYVLATNDFEENNSSNLPPQLFIGEMKTGKTMYKGEVIPKKVDQKFNTKSLVLYSLEIN</sequence>
<evidence type="ECO:0000313" key="3">
    <source>
        <dbReference type="Proteomes" id="UP000037146"/>
    </source>
</evidence>
<dbReference type="STRING" id="1679170.AC625_08050"/>
<organism evidence="2 3">
    <name type="scientific">Peribacillus loiseleuriae</name>
    <dbReference type="NCBI Taxonomy" id="1679170"/>
    <lineage>
        <taxon>Bacteria</taxon>
        <taxon>Bacillati</taxon>
        <taxon>Bacillota</taxon>
        <taxon>Bacilli</taxon>
        <taxon>Bacillales</taxon>
        <taxon>Bacillaceae</taxon>
        <taxon>Peribacillus</taxon>
    </lineage>
</organism>
<dbReference type="OrthoDB" id="2433869at2"/>
<keyword evidence="1" id="KW-0812">Transmembrane</keyword>
<evidence type="ECO:0000256" key="1">
    <source>
        <dbReference type="SAM" id="Phobius"/>
    </source>
</evidence>
<accession>A0A0K9GTC4</accession>
<keyword evidence="1" id="KW-0472">Membrane</keyword>
<proteinExistence type="predicted"/>